<keyword evidence="1 5" id="KW-0489">Methyltransferase</keyword>
<dbReference type="Gene3D" id="1.10.8.10">
    <property type="entry name" value="DNA helicase RuvA subunit, C-terminal domain"/>
    <property type="match status" value="1"/>
</dbReference>
<evidence type="ECO:0000256" key="5">
    <source>
        <dbReference type="HAMAP-Rule" id="MF_02126"/>
    </source>
</evidence>
<dbReference type="InterPro" id="IPR040758">
    <property type="entry name" value="PrmC_N"/>
</dbReference>
<evidence type="ECO:0000256" key="3">
    <source>
        <dbReference type="ARBA" id="ARBA00022691"/>
    </source>
</evidence>
<dbReference type="SUPFAM" id="SSF53335">
    <property type="entry name" value="S-adenosyl-L-methionine-dependent methyltransferases"/>
    <property type="match status" value="1"/>
</dbReference>
<protein>
    <recommendedName>
        <fullName evidence="5">Release factor glutamine methyltransferase</fullName>
        <shortName evidence="5">RF MTase</shortName>
        <ecNumber evidence="5">2.1.1.297</ecNumber>
    </recommendedName>
    <alternativeName>
        <fullName evidence="5">N5-glutamine methyltransferase PrmC</fullName>
    </alternativeName>
    <alternativeName>
        <fullName evidence="5">Protein-(glutamine-N5) MTase PrmC</fullName>
    </alternativeName>
    <alternativeName>
        <fullName evidence="5">Protein-glutamine N-methyltransferase PrmC</fullName>
    </alternativeName>
</protein>
<keyword evidence="9" id="KW-1185">Reference proteome</keyword>
<comment type="caution">
    <text evidence="5">Lacks conserved residue(s) required for the propagation of feature annotation.</text>
</comment>
<reference evidence="9" key="1">
    <citation type="journal article" date="2019" name="Int. J. Syst. Evol. Microbiol.">
        <title>The Global Catalogue of Microorganisms (GCM) 10K type strain sequencing project: providing services to taxonomists for standard genome sequencing and annotation.</title>
        <authorList>
            <consortium name="The Broad Institute Genomics Platform"/>
            <consortium name="The Broad Institute Genome Sequencing Center for Infectious Disease"/>
            <person name="Wu L."/>
            <person name="Ma J."/>
        </authorList>
    </citation>
    <scope>NUCLEOTIDE SEQUENCE [LARGE SCALE GENOMIC DNA]</scope>
    <source>
        <strain evidence="9">JCM 17917</strain>
    </source>
</reference>
<feature type="domain" description="Methyltransferase small" evidence="6">
    <location>
        <begin position="120"/>
        <end position="209"/>
    </location>
</feature>
<evidence type="ECO:0000256" key="4">
    <source>
        <dbReference type="ARBA" id="ARBA00048391"/>
    </source>
</evidence>
<dbReference type="GO" id="GO:0032259">
    <property type="term" value="P:methylation"/>
    <property type="evidence" value="ECO:0007669"/>
    <property type="project" value="UniProtKB-KW"/>
</dbReference>
<dbReference type="CDD" id="cd02440">
    <property type="entry name" value="AdoMet_MTases"/>
    <property type="match status" value="1"/>
</dbReference>
<feature type="binding site" evidence="5">
    <location>
        <begin position="201"/>
        <end position="204"/>
    </location>
    <ligand>
        <name>substrate</name>
    </ligand>
</feature>
<proteinExistence type="inferred from homology"/>
<comment type="caution">
    <text evidence="8">The sequence shown here is derived from an EMBL/GenBank/DDBJ whole genome shotgun (WGS) entry which is preliminary data.</text>
</comment>
<feature type="binding site" evidence="5">
    <location>
        <begin position="133"/>
        <end position="137"/>
    </location>
    <ligand>
        <name>S-adenosyl-L-methionine</name>
        <dbReference type="ChEBI" id="CHEBI:59789"/>
    </ligand>
</feature>
<evidence type="ECO:0000259" key="6">
    <source>
        <dbReference type="Pfam" id="PF05175"/>
    </source>
</evidence>
<dbReference type="PANTHER" id="PTHR18895:SF74">
    <property type="entry name" value="MTRF1L RELEASE FACTOR GLUTAMINE METHYLTRANSFERASE"/>
    <property type="match status" value="1"/>
</dbReference>
<accession>A0ABP8FNY0</accession>
<dbReference type="InterPro" id="IPR004556">
    <property type="entry name" value="HemK-like"/>
</dbReference>
<feature type="domain" description="Release factor glutamine methyltransferase N-terminal" evidence="7">
    <location>
        <begin position="17"/>
        <end position="88"/>
    </location>
</feature>
<evidence type="ECO:0000313" key="8">
    <source>
        <dbReference type="EMBL" id="GAA4307969.1"/>
    </source>
</evidence>
<name>A0ABP8FNY0_9BACT</name>
<dbReference type="NCBIfam" id="TIGR00536">
    <property type="entry name" value="hemK_fam"/>
    <property type="match status" value="1"/>
</dbReference>
<dbReference type="InterPro" id="IPR029063">
    <property type="entry name" value="SAM-dependent_MTases_sf"/>
</dbReference>
<dbReference type="PANTHER" id="PTHR18895">
    <property type="entry name" value="HEMK METHYLTRANSFERASE"/>
    <property type="match status" value="1"/>
</dbReference>
<dbReference type="PROSITE" id="PS00092">
    <property type="entry name" value="N6_MTASE"/>
    <property type="match status" value="1"/>
</dbReference>
<dbReference type="Gene3D" id="3.40.50.150">
    <property type="entry name" value="Vaccinia Virus protein VP39"/>
    <property type="match status" value="1"/>
</dbReference>
<dbReference type="InterPro" id="IPR007848">
    <property type="entry name" value="Small_mtfrase_dom"/>
</dbReference>
<dbReference type="Proteomes" id="UP001501844">
    <property type="component" value="Unassembled WGS sequence"/>
</dbReference>
<dbReference type="GO" id="GO:0008168">
    <property type="term" value="F:methyltransferase activity"/>
    <property type="evidence" value="ECO:0007669"/>
    <property type="project" value="UniProtKB-KW"/>
</dbReference>
<dbReference type="InterPro" id="IPR019874">
    <property type="entry name" value="RF_methyltr_PrmC"/>
</dbReference>
<comment type="catalytic activity">
    <reaction evidence="4 5">
        <text>L-glutaminyl-[peptide chain release factor] + S-adenosyl-L-methionine = N(5)-methyl-L-glutaminyl-[peptide chain release factor] + S-adenosyl-L-homocysteine + H(+)</text>
        <dbReference type="Rhea" id="RHEA:42896"/>
        <dbReference type="Rhea" id="RHEA-COMP:10271"/>
        <dbReference type="Rhea" id="RHEA-COMP:10272"/>
        <dbReference type="ChEBI" id="CHEBI:15378"/>
        <dbReference type="ChEBI" id="CHEBI:30011"/>
        <dbReference type="ChEBI" id="CHEBI:57856"/>
        <dbReference type="ChEBI" id="CHEBI:59789"/>
        <dbReference type="ChEBI" id="CHEBI:61891"/>
        <dbReference type="EC" id="2.1.1.297"/>
    </reaction>
</comment>
<dbReference type="HAMAP" id="MF_02126">
    <property type="entry name" value="RF_methyltr_PrmC"/>
    <property type="match status" value="1"/>
</dbReference>
<organism evidence="8 9">
    <name type="scientific">Nibribacter koreensis</name>
    <dbReference type="NCBI Taxonomy" id="1084519"/>
    <lineage>
        <taxon>Bacteria</taxon>
        <taxon>Pseudomonadati</taxon>
        <taxon>Bacteroidota</taxon>
        <taxon>Cytophagia</taxon>
        <taxon>Cytophagales</taxon>
        <taxon>Hymenobacteraceae</taxon>
        <taxon>Nibribacter</taxon>
    </lineage>
</organism>
<dbReference type="Pfam" id="PF05175">
    <property type="entry name" value="MTS"/>
    <property type="match status" value="1"/>
</dbReference>
<evidence type="ECO:0000256" key="2">
    <source>
        <dbReference type="ARBA" id="ARBA00022679"/>
    </source>
</evidence>
<evidence type="ECO:0000259" key="7">
    <source>
        <dbReference type="Pfam" id="PF17827"/>
    </source>
</evidence>
<keyword evidence="2 5" id="KW-0808">Transferase</keyword>
<feature type="binding site" evidence="5">
    <location>
        <position position="201"/>
    </location>
    <ligand>
        <name>S-adenosyl-L-methionine</name>
        <dbReference type="ChEBI" id="CHEBI:59789"/>
    </ligand>
</feature>
<evidence type="ECO:0000256" key="1">
    <source>
        <dbReference type="ARBA" id="ARBA00022603"/>
    </source>
</evidence>
<dbReference type="EC" id="2.1.1.297" evidence="5"/>
<dbReference type="Pfam" id="PF17827">
    <property type="entry name" value="PrmC_N"/>
    <property type="match status" value="1"/>
</dbReference>
<comment type="function">
    <text evidence="5">Methylates the class 1 translation termination release factors RF1/PrfA and RF2/PrfB on the glutamine residue of the universally conserved GGQ motif.</text>
</comment>
<dbReference type="EMBL" id="BAABGX010000002">
    <property type="protein sequence ID" value="GAA4307969.1"/>
    <property type="molecule type" value="Genomic_DNA"/>
</dbReference>
<sequence>MFFQKLPKTDKGMTIQELLQQLTAQLETAHDTNEARTIAEWVLQHELKCSRFELLQQRFSEAPVPLQEQVEKILPRLLQQEPVQYVLGEASFYGREFQVSPAVLIPRPETEELVQMVIQAHKHTPGMKLLDIGTGSGCIPITLSLELPTAQVWGLDVSPDALAIAQLNGQQLGSSVQWLHQDILQEIPALEPHSLDAVISNPPYVLEEEKELMRENVLAFEPHLALFVPNHDPLLFYRRIAQVAKGLLKPQGKLYFEINERYAQETAAMLQEQGYQKIEVRKDLRGKDRFVAAFHV</sequence>
<gene>
    <name evidence="5 8" type="primary">prmC</name>
    <name evidence="8" type="ORF">GCM10023183_24270</name>
</gene>
<comment type="similarity">
    <text evidence="5">Belongs to the protein N5-glutamine methyltransferase family. PrmC subfamily.</text>
</comment>
<dbReference type="InterPro" id="IPR002052">
    <property type="entry name" value="DNA_methylase_N6_adenine_CS"/>
</dbReference>
<feature type="binding site" evidence="5">
    <location>
        <position position="156"/>
    </location>
    <ligand>
        <name>S-adenosyl-L-methionine</name>
        <dbReference type="ChEBI" id="CHEBI:59789"/>
    </ligand>
</feature>
<dbReference type="NCBIfam" id="TIGR03534">
    <property type="entry name" value="RF_mod_PrmC"/>
    <property type="match status" value="1"/>
</dbReference>
<evidence type="ECO:0000313" key="9">
    <source>
        <dbReference type="Proteomes" id="UP001501844"/>
    </source>
</evidence>
<dbReference type="InterPro" id="IPR050320">
    <property type="entry name" value="N5-glutamine_MTase"/>
</dbReference>
<keyword evidence="3 5" id="KW-0949">S-adenosyl-L-methionine</keyword>